<dbReference type="Proteomes" id="UP000000600">
    <property type="component" value="Unassembled WGS sequence"/>
</dbReference>
<evidence type="ECO:0008006" key="4">
    <source>
        <dbReference type="Google" id="ProtNLM"/>
    </source>
</evidence>
<feature type="transmembrane region" description="Helical" evidence="1">
    <location>
        <begin position="92"/>
        <end position="114"/>
    </location>
</feature>
<evidence type="ECO:0000256" key="1">
    <source>
        <dbReference type="SAM" id="Phobius"/>
    </source>
</evidence>
<keyword evidence="1" id="KW-0472">Membrane</keyword>
<evidence type="ECO:0000313" key="3">
    <source>
        <dbReference type="Proteomes" id="UP000000600"/>
    </source>
</evidence>
<name>A0DSU7_PARTE</name>
<keyword evidence="3" id="KW-1185">Reference proteome</keyword>
<reference evidence="2 3" key="1">
    <citation type="journal article" date="2006" name="Nature">
        <title>Global trends of whole-genome duplications revealed by the ciliate Paramecium tetraurelia.</title>
        <authorList>
            <consortium name="Genoscope"/>
            <person name="Aury J.-M."/>
            <person name="Jaillon O."/>
            <person name="Duret L."/>
            <person name="Noel B."/>
            <person name="Jubin C."/>
            <person name="Porcel B.M."/>
            <person name="Segurens B."/>
            <person name="Daubin V."/>
            <person name="Anthouard V."/>
            <person name="Aiach N."/>
            <person name="Arnaiz O."/>
            <person name="Billaut A."/>
            <person name="Beisson J."/>
            <person name="Blanc I."/>
            <person name="Bouhouche K."/>
            <person name="Camara F."/>
            <person name="Duharcourt S."/>
            <person name="Guigo R."/>
            <person name="Gogendeau D."/>
            <person name="Katinka M."/>
            <person name="Keller A.-M."/>
            <person name="Kissmehl R."/>
            <person name="Klotz C."/>
            <person name="Koll F."/>
            <person name="Le Moue A."/>
            <person name="Lepere C."/>
            <person name="Malinsky S."/>
            <person name="Nowacki M."/>
            <person name="Nowak J.K."/>
            <person name="Plattner H."/>
            <person name="Poulain J."/>
            <person name="Ruiz F."/>
            <person name="Serrano V."/>
            <person name="Zagulski M."/>
            <person name="Dessen P."/>
            <person name="Betermier M."/>
            <person name="Weissenbach J."/>
            <person name="Scarpelli C."/>
            <person name="Schachter V."/>
            <person name="Sperling L."/>
            <person name="Meyer E."/>
            <person name="Cohen J."/>
            <person name="Wincker P."/>
        </authorList>
    </citation>
    <scope>NUCLEOTIDE SEQUENCE [LARGE SCALE GENOMIC DNA]</scope>
    <source>
        <strain evidence="2 3">Stock d4-2</strain>
    </source>
</reference>
<dbReference type="GeneID" id="5039296"/>
<dbReference type="InParanoid" id="A0DSU7"/>
<evidence type="ECO:0000313" key="2">
    <source>
        <dbReference type="EMBL" id="CAK86114.1"/>
    </source>
</evidence>
<proteinExistence type="predicted"/>
<organism evidence="2 3">
    <name type="scientific">Paramecium tetraurelia</name>
    <dbReference type="NCBI Taxonomy" id="5888"/>
    <lineage>
        <taxon>Eukaryota</taxon>
        <taxon>Sar</taxon>
        <taxon>Alveolata</taxon>
        <taxon>Ciliophora</taxon>
        <taxon>Intramacronucleata</taxon>
        <taxon>Oligohymenophorea</taxon>
        <taxon>Peniculida</taxon>
        <taxon>Parameciidae</taxon>
        <taxon>Paramecium</taxon>
    </lineage>
</organism>
<dbReference type="HOGENOM" id="CLU_2042619_0_0_1"/>
<dbReference type="AlphaFoldDB" id="A0DSU7"/>
<dbReference type="EMBL" id="CT868563">
    <property type="protein sequence ID" value="CAK86114.1"/>
    <property type="molecule type" value="Genomic_DNA"/>
</dbReference>
<keyword evidence="1" id="KW-1133">Transmembrane helix</keyword>
<dbReference type="KEGG" id="ptm:GSPATT00019807001"/>
<gene>
    <name evidence="2" type="ORF">GSPATT00019807001</name>
</gene>
<keyword evidence="1" id="KW-0812">Transmembrane</keyword>
<accession>A0DSU7</accession>
<protein>
    <recommendedName>
        <fullName evidence="4">Transmembrane protein</fullName>
    </recommendedName>
</protein>
<dbReference type="RefSeq" id="XP_001453511.1">
    <property type="nucleotide sequence ID" value="XM_001453474.1"/>
</dbReference>
<sequence length="121" mass="14722">MFWKCKKSFETSNIFINVPHYPSQQRRLNENRSMENIQFQTLKSQVINKKVKLLLIVLKKSNFSNQSGRSMVYQRKYGVMYKLLQNLYLRNIIFIIIYKIYCLYYFIIIVLIVLQKQTCNY</sequence>